<dbReference type="EMBL" id="JADGII010000007">
    <property type="protein sequence ID" value="MBF0636723.1"/>
    <property type="molecule type" value="Genomic_DNA"/>
</dbReference>
<evidence type="ECO:0000259" key="1">
    <source>
        <dbReference type="SMART" id="SM00849"/>
    </source>
</evidence>
<dbReference type="PANTHER" id="PTHR13754:SF13">
    <property type="entry name" value="METALLO-BETA-LACTAMASE SUPERFAMILY PROTEIN (AFU_ORTHOLOGUE AFUA_3G07630)"/>
    <property type="match status" value="1"/>
</dbReference>
<dbReference type="Pfam" id="PF00753">
    <property type="entry name" value="Lactamase_B"/>
    <property type="match status" value="1"/>
</dbReference>
<dbReference type="SUPFAM" id="SSF56281">
    <property type="entry name" value="Metallo-hydrolase/oxidoreductase"/>
    <property type="match status" value="1"/>
</dbReference>
<proteinExistence type="predicted"/>
<dbReference type="InterPro" id="IPR001279">
    <property type="entry name" value="Metallo-B-lactamas"/>
</dbReference>
<dbReference type="CDD" id="cd07713">
    <property type="entry name" value="DHPS-like_MBL-fold"/>
    <property type="match status" value="1"/>
</dbReference>
<dbReference type="InterPro" id="IPR036866">
    <property type="entry name" value="RibonucZ/Hydroxyglut_hydro"/>
</dbReference>
<dbReference type="PANTHER" id="PTHR13754">
    <property type="entry name" value="METALLO-BETA-LACTAMASE SUPERFAMILY PROTEIN"/>
    <property type="match status" value="1"/>
</dbReference>
<reference evidence="2 3" key="1">
    <citation type="journal article" date="2020" name="Microorganisms">
        <title>Simultaneous Genome Sequencing of Prosthecochloris ethylica and Desulfuromonas acetoxidans within a Syntrophic Mixture Reveals Unique Pili and Protein Interactions.</title>
        <authorList>
            <person name="Kyndt J.A."/>
            <person name="Van Beeumen J.J."/>
            <person name="Meyer T.E."/>
        </authorList>
    </citation>
    <scope>NUCLEOTIDE SEQUENCE [LARGE SCALE GENOMIC DNA]</scope>
    <source>
        <strain evidence="2 3">N3</strain>
    </source>
</reference>
<dbReference type="RefSeq" id="WP_158596382.1">
    <property type="nucleotide sequence ID" value="NZ_JABVZQ010000023.1"/>
</dbReference>
<protein>
    <submittedName>
        <fullName evidence="2">MBL fold metallo-hydrolase</fullName>
    </submittedName>
</protein>
<accession>A0ABR9XRT0</accession>
<gene>
    <name evidence="2" type="ORF">INT08_05965</name>
</gene>
<organism evidence="2 3">
    <name type="scientific">Prosthecochloris ethylica</name>
    <dbReference type="NCBI Taxonomy" id="2743976"/>
    <lineage>
        <taxon>Bacteria</taxon>
        <taxon>Pseudomonadati</taxon>
        <taxon>Chlorobiota</taxon>
        <taxon>Chlorobiia</taxon>
        <taxon>Chlorobiales</taxon>
        <taxon>Chlorobiaceae</taxon>
        <taxon>Prosthecochloris</taxon>
    </lineage>
</organism>
<evidence type="ECO:0000313" key="3">
    <source>
        <dbReference type="Proteomes" id="UP000619838"/>
    </source>
</evidence>
<dbReference type="Gene3D" id="3.60.15.10">
    <property type="entry name" value="Ribonuclease Z/Hydroxyacylglutathione hydrolase-like"/>
    <property type="match status" value="1"/>
</dbReference>
<dbReference type="Proteomes" id="UP000619838">
    <property type="component" value="Unassembled WGS sequence"/>
</dbReference>
<feature type="domain" description="Metallo-beta-lactamase" evidence="1">
    <location>
        <begin position="18"/>
        <end position="208"/>
    </location>
</feature>
<keyword evidence="3" id="KW-1185">Reference proteome</keyword>
<sequence length="237" mass="25894">MTITVLYDNYVFRPGLSSGWGFSVLVDDRILFDTGENGSDLLRNMEALGRSPDRLEAVVISHNHWDHTGGLKEVLGAHPGLNVYIGPDTGEDLKESIITYGGSPKHTEPGMQIAENIWTTGSIKASYKGSPMPEQAMVLQKNGKTAMITGCSHPGVKHMIEEASKLFSFSPFTLLMGGFHWRDFSPQQAEDAAEELQQFHIETIVPTHCSGKPALTALKKIHKGRVLSAGSGFETEL</sequence>
<dbReference type="SMART" id="SM00849">
    <property type="entry name" value="Lactamase_B"/>
    <property type="match status" value="1"/>
</dbReference>
<comment type="caution">
    <text evidence="2">The sequence shown here is derived from an EMBL/GenBank/DDBJ whole genome shotgun (WGS) entry which is preliminary data.</text>
</comment>
<dbReference type="InterPro" id="IPR052926">
    <property type="entry name" value="Metallo-beta-lactamase_dom"/>
</dbReference>
<name>A0ABR9XRT0_9CHLB</name>
<dbReference type="InterPro" id="IPR041712">
    <property type="entry name" value="DHPS-like_MBL-fold"/>
</dbReference>
<evidence type="ECO:0000313" key="2">
    <source>
        <dbReference type="EMBL" id="MBF0636723.1"/>
    </source>
</evidence>